<evidence type="ECO:0000313" key="3">
    <source>
        <dbReference type="Proteomes" id="UP000231857"/>
    </source>
</evidence>
<organism evidence="2 3">
    <name type="scientific">Leptospira haakeii</name>
    <dbReference type="NCBI Taxonomy" id="2023198"/>
    <lineage>
        <taxon>Bacteria</taxon>
        <taxon>Pseudomonadati</taxon>
        <taxon>Spirochaetota</taxon>
        <taxon>Spirochaetia</taxon>
        <taxon>Leptospirales</taxon>
        <taxon>Leptospiraceae</taxon>
        <taxon>Leptospira</taxon>
    </lineage>
</organism>
<protein>
    <recommendedName>
        <fullName evidence="1">Anti-bacteriophage protein A/HamA C-terminal domain-containing protein</fullName>
    </recommendedName>
</protein>
<name>A0ABX4PKW2_9LEPT</name>
<dbReference type="Proteomes" id="UP000231857">
    <property type="component" value="Unassembled WGS sequence"/>
</dbReference>
<dbReference type="Pfam" id="PF08878">
    <property type="entry name" value="HamA"/>
    <property type="match status" value="1"/>
</dbReference>
<dbReference type="RefSeq" id="WP_100725047.1">
    <property type="nucleotide sequence ID" value="NZ_NPEG01000016.1"/>
</dbReference>
<proteinExistence type="predicted"/>
<dbReference type="InterPro" id="IPR014976">
    <property type="entry name" value="AbpA_HamA_C"/>
</dbReference>
<sequence>MRRPFKSELVIDELINETGLKAFNVGYDQKQFRLKELVDIIRAVIPEFAFGYHEGVGVPMQDIVDRIQEAATAVYTTDKYQRRGEFGELILHLLLREFCGTTPLISKIYFKDSNNTVVHGFDAIQASEEAGKKRLWLGESKLYKNGKDGIDELLNDVKYHLKADYIRSEFSLLAKKLPQDVKDINDWRQLLDKKQRLDVVFSTIVLALVCTYSSPTIVSHNDNTPQYITELKRELKDLHKEFCSKVNAGNFELILMLLPVPDKDALNQELDTRLKRMQGI</sequence>
<reference evidence="2 3" key="1">
    <citation type="submission" date="2017-07" db="EMBL/GenBank/DDBJ databases">
        <title>Leptospira spp. isolated from tropical soils.</title>
        <authorList>
            <person name="Thibeaux R."/>
            <person name="Iraola G."/>
            <person name="Ferres I."/>
            <person name="Bierque E."/>
            <person name="Girault D."/>
            <person name="Soupe-Gilbert M.-E."/>
            <person name="Picardeau M."/>
            <person name="Goarant C."/>
        </authorList>
    </citation>
    <scope>NUCLEOTIDE SEQUENCE [LARGE SCALE GENOMIC DNA]</scope>
    <source>
        <strain evidence="2 3">ATI7-C-A2</strain>
    </source>
</reference>
<feature type="domain" description="Anti-bacteriophage protein A/HamA C-terminal" evidence="1">
    <location>
        <begin position="12"/>
        <end position="274"/>
    </location>
</feature>
<evidence type="ECO:0000313" key="2">
    <source>
        <dbReference type="EMBL" id="PKA16422.1"/>
    </source>
</evidence>
<dbReference type="EMBL" id="NPEI01000004">
    <property type="protein sequence ID" value="PKA16422.1"/>
    <property type="molecule type" value="Genomic_DNA"/>
</dbReference>
<evidence type="ECO:0000259" key="1">
    <source>
        <dbReference type="Pfam" id="PF08878"/>
    </source>
</evidence>
<accession>A0ABX4PKW2</accession>
<keyword evidence="3" id="KW-1185">Reference proteome</keyword>
<gene>
    <name evidence="2" type="ORF">CH363_08345</name>
</gene>
<comment type="caution">
    <text evidence="2">The sequence shown here is derived from an EMBL/GenBank/DDBJ whole genome shotgun (WGS) entry which is preliminary data.</text>
</comment>